<feature type="domain" description="SXP/RAL-2 family protein Ani s 5-like cation-binding" evidence="1">
    <location>
        <begin position="39"/>
        <end position="133"/>
    </location>
</feature>
<comment type="caution">
    <text evidence="2">The sequence shown here is derived from an EMBL/GenBank/DDBJ whole genome shotgun (WGS) entry which is preliminary data.</text>
</comment>
<dbReference type="Pfam" id="PF02520">
    <property type="entry name" value="ANIS5_cation-bd"/>
    <property type="match status" value="1"/>
</dbReference>
<evidence type="ECO:0000313" key="2">
    <source>
        <dbReference type="EMBL" id="EYB87367.1"/>
    </source>
</evidence>
<protein>
    <recommendedName>
        <fullName evidence="1">SXP/RAL-2 family protein Ani s 5-like cation-binding domain-containing protein</fullName>
    </recommendedName>
</protein>
<dbReference type="PANTHER" id="PTHR21593">
    <property type="entry name" value="PRION-LIKE- Q/N-RICH -DOMAIN-BEARING PROTEIN PROTEIN"/>
    <property type="match status" value="1"/>
</dbReference>
<dbReference type="InterPro" id="IPR003677">
    <property type="entry name" value="ANIS5_cation-bd"/>
</dbReference>
<dbReference type="Proteomes" id="UP000024635">
    <property type="component" value="Unassembled WGS sequence"/>
</dbReference>
<sequence>MRTLLFLAALVCAAEPWWIFSGFFGYSPRYPFLRKASWEARREFNDIISDPKLTRGERESALDKWADQHGLTDAYNDYKNATNTARQARQKAILKALDELPNFFVELDRIETAQNYTCEQERKAVRELCSKLDDSDRRVADYMLFEYSTNPFSGKLKRASSFDEIFFDDLDLIKNSASSSQGWFFW</sequence>
<proteinExistence type="predicted"/>
<keyword evidence="3" id="KW-1185">Reference proteome</keyword>
<dbReference type="EMBL" id="JARK01001600">
    <property type="protein sequence ID" value="EYB87367.1"/>
    <property type="molecule type" value="Genomic_DNA"/>
</dbReference>
<organism evidence="2 3">
    <name type="scientific">Ancylostoma ceylanicum</name>
    <dbReference type="NCBI Taxonomy" id="53326"/>
    <lineage>
        <taxon>Eukaryota</taxon>
        <taxon>Metazoa</taxon>
        <taxon>Ecdysozoa</taxon>
        <taxon>Nematoda</taxon>
        <taxon>Chromadorea</taxon>
        <taxon>Rhabditida</taxon>
        <taxon>Rhabditina</taxon>
        <taxon>Rhabditomorpha</taxon>
        <taxon>Strongyloidea</taxon>
        <taxon>Ancylostomatidae</taxon>
        <taxon>Ancylostomatinae</taxon>
        <taxon>Ancylostoma</taxon>
    </lineage>
</organism>
<name>A0A016SAH8_9BILA</name>
<evidence type="ECO:0000313" key="3">
    <source>
        <dbReference type="Proteomes" id="UP000024635"/>
    </source>
</evidence>
<gene>
    <name evidence="2" type="primary">Acey_s0264.g617</name>
    <name evidence="2" type="ORF">Y032_0264g617</name>
</gene>
<dbReference type="AlphaFoldDB" id="A0A016SAH8"/>
<dbReference type="InterPro" id="IPR052823">
    <property type="entry name" value="SXP/RAL-2_related"/>
</dbReference>
<dbReference type="STRING" id="53326.A0A016SAH8"/>
<dbReference type="PANTHER" id="PTHR21593:SF36">
    <property type="entry name" value="DUF148 DOMAIN-CONTAINING PROTEIN-RELATED"/>
    <property type="match status" value="1"/>
</dbReference>
<accession>A0A016SAH8</accession>
<evidence type="ECO:0000259" key="1">
    <source>
        <dbReference type="Pfam" id="PF02520"/>
    </source>
</evidence>
<dbReference type="OrthoDB" id="5813993at2759"/>
<reference evidence="3" key="1">
    <citation type="journal article" date="2015" name="Nat. Genet.">
        <title>The genome and transcriptome of the zoonotic hookworm Ancylostoma ceylanicum identify infection-specific gene families.</title>
        <authorList>
            <person name="Schwarz E.M."/>
            <person name="Hu Y."/>
            <person name="Antoshechkin I."/>
            <person name="Miller M.M."/>
            <person name="Sternberg P.W."/>
            <person name="Aroian R.V."/>
        </authorList>
    </citation>
    <scope>NUCLEOTIDE SEQUENCE</scope>
    <source>
        <strain evidence="3">HY135</strain>
    </source>
</reference>